<evidence type="ECO:0000313" key="1">
    <source>
        <dbReference type="EMBL" id="KAI9899024.1"/>
    </source>
</evidence>
<reference evidence="1" key="1">
    <citation type="submission" date="2022-10" db="EMBL/GenBank/DDBJ databases">
        <title>Complete Genome of Trichothecium roseum strain YXFP-22015, a Plant Pathogen Isolated from Citrus.</title>
        <authorList>
            <person name="Wang Y."/>
            <person name="Zhu L."/>
        </authorList>
    </citation>
    <scope>NUCLEOTIDE SEQUENCE</scope>
    <source>
        <strain evidence="1">YXFP-22015</strain>
    </source>
</reference>
<gene>
    <name evidence="1" type="ORF">N3K66_005485</name>
</gene>
<sequence>MPGTSIAMAPLRARKVPTTALRSFRAARTAFPATATVAAAARSYSTELEPEKPRSTEKHRGNEARLGRSFQGQVMGSIATRMNREREERERYEQWRLVKDPARNWSITFVFLFGIASAYYLGTYWPREPEPLSTLPLSETRAPEHNTKLQNMQAAWADMIKIVGKDHVSTIEEDLHLHATSDWSSHRPGPEDRPFCVVYPGSTEEVSKIMKVCHKRKIPVVGYSGGTSLEGHFTPTRQGISIDFGRMNKILTLHKEDLDVVVQPAVGWELLNEELAKDGLFFPPDPGPGAMIGGMIGTGCSGTNAYRYGTMREWVLSITAVMADGTIIKTRQRPRKSSAGYDLTKLFIGSEGTLGLVTEATLKLTVKPASQSVAVCTFPTIGHAATCVSKVVGQGIPVAAVEILDDNQMRCINDAGQTSRTWTEAPTLFFKFTGTASGVKEQISQVQGLAKQAGSKSFEFARNEDEQHELWSARKEALWSTMAVKKEGDRVWTGDVAVPLSKLPKLIEETKEDLRKSGLFASIVGHVGDGNFHTIMLYNDAQRQKAETVVHRMVKRAVEMEGTVTGEHGVGLVKRDYLPHELGETTVDAMRQIKKAFDPLCLLNCDKVVRVQKPKSGEMEEW</sequence>
<dbReference type="EMBL" id="CM047944">
    <property type="protein sequence ID" value="KAI9899024.1"/>
    <property type="molecule type" value="Genomic_DNA"/>
</dbReference>
<proteinExistence type="predicted"/>
<accession>A0ACC0UY18</accession>
<keyword evidence="2" id="KW-1185">Reference proteome</keyword>
<protein>
    <submittedName>
        <fullName evidence="1">Uncharacterized protein</fullName>
    </submittedName>
</protein>
<organism evidence="1 2">
    <name type="scientific">Trichothecium roseum</name>
    <dbReference type="NCBI Taxonomy" id="47278"/>
    <lineage>
        <taxon>Eukaryota</taxon>
        <taxon>Fungi</taxon>
        <taxon>Dikarya</taxon>
        <taxon>Ascomycota</taxon>
        <taxon>Pezizomycotina</taxon>
        <taxon>Sordariomycetes</taxon>
        <taxon>Hypocreomycetidae</taxon>
        <taxon>Hypocreales</taxon>
        <taxon>Hypocreales incertae sedis</taxon>
        <taxon>Trichothecium</taxon>
    </lineage>
</organism>
<comment type="caution">
    <text evidence="1">The sequence shown here is derived from an EMBL/GenBank/DDBJ whole genome shotgun (WGS) entry which is preliminary data.</text>
</comment>
<dbReference type="Proteomes" id="UP001163324">
    <property type="component" value="Chromosome 5"/>
</dbReference>
<evidence type="ECO:0000313" key="2">
    <source>
        <dbReference type="Proteomes" id="UP001163324"/>
    </source>
</evidence>
<name>A0ACC0UY18_9HYPO</name>